<dbReference type="InterPro" id="IPR002918">
    <property type="entry name" value="Lipase_EstA/Esterase_EstB"/>
</dbReference>
<keyword evidence="3" id="KW-1185">Reference proteome</keyword>
<dbReference type="PANTHER" id="PTHR32015">
    <property type="entry name" value="FASTING INDUCED LIPASE"/>
    <property type="match status" value="1"/>
</dbReference>
<comment type="caution">
    <text evidence="2">The sequence shown here is derived from an EMBL/GenBank/DDBJ whole genome shotgun (WGS) entry which is preliminary data.</text>
</comment>
<dbReference type="OrthoDB" id="9974421at2759"/>
<sequence>MITIGIQLFSAFLAAWSIGSVLALPSQSRDARDLSFDIPSALISSNLYGAPKNDFSCKSSRNPVVMLHGLSANREVDLNLLQYELNGRGYCTFSITYGAHAIPSWIGGLADMTKSSKQIADFVREVQQKTGAPKVDIVGHSEGAVQSVYVPLTQDGISDIIEHIVALSPAIHGATYFGFTDLWYIGGDVTRTLVGKLIDLIGCPACEQLAPDGMVTNQFAGAEKIVQDGNKVTVIMSKSDTLVPVEVSTIDEPGVKNVLVQTTCPDDEVGHAGLAWDKSVWRLIVNALEETDDEVFPCEKGLPF</sequence>
<evidence type="ECO:0000313" key="2">
    <source>
        <dbReference type="EMBL" id="KAF2969050.1"/>
    </source>
</evidence>
<protein>
    <recommendedName>
        <fullName evidence="4">AB hydrolase-1 domain-containing protein</fullName>
    </recommendedName>
</protein>
<evidence type="ECO:0000256" key="1">
    <source>
        <dbReference type="SAM" id="SignalP"/>
    </source>
</evidence>
<dbReference type="Gene3D" id="3.40.50.1820">
    <property type="entry name" value="alpha/beta hydrolase"/>
    <property type="match status" value="1"/>
</dbReference>
<dbReference type="InParanoid" id="A0A7C8MQP0"/>
<dbReference type="InterPro" id="IPR029058">
    <property type="entry name" value="AB_hydrolase_fold"/>
</dbReference>
<dbReference type="GO" id="GO:0016298">
    <property type="term" value="F:lipase activity"/>
    <property type="evidence" value="ECO:0007669"/>
    <property type="project" value="TreeGrafter"/>
</dbReference>
<keyword evidence="1" id="KW-0732">Signal</keyword>
<dbReference type="Proteomes" id="UP000481858">
    <property type="component" value="Unassembled WGS sequence"/>
</dbReference>
<reference evidence="2 3" key="1">
    <citation type="submission" date="2019-12" db="EMBL/GenBank/DDBJ databases">
        <title>Draft genome sequence of the ascomycete Xylaria multiplex DSM 110363.</title>
        <authorList>
            <person name="Buettner E."/>
            <person name="Kellner H."/>
        </authorList>
    </citation>
    <scope>NUCLEOTIDE SEQUENCE [LARGE SCALE GENOMIC DNA]</scope>
    <source>
        <strain evidence="2 3">DSM 110363</strain>
    </source>
</reference>
<evidence type="ECO:0008006" key="4">
    <source>
        <dbReference type="Google" id="ProtNLM"/>
    </source>
</evidence>
<dbReference type="SUPFAM" id="SSF53474">
    <property type="entry name" value="alpha/beta-Hydrolases"/>
    <property type="match status" value="1"/>
</dbReference>
<dbReference type="PANTHER" id="PTHR32015:SF1">
    <property type="entry name" value="LIPASE"/>
    <property type="match status" value="1"/>
</dbReference>
<gene>
    <name evidence="2" type="ORF">GQX73_g4475</name>
</gene>
<dbReference type="AlphaFoldDB" id="A0A7C8MQP0"/>
<proteinExistence type="predicted"/>
<accession>A0A7C8MQP0</accession>
<dbReference type="GO" id="GO:0016042">
    <property type="term" value="P:lipid catabolic process"/>
    <property type="evidence" value="ECO:0007669"/>
    <property type="project" value="InterPro"/>
</dbReference>
<dbReference type="Pfam" id="PF01674">
    <property type="entry name" value="Lipase_2"/>
    <property type="match status" value="1"/>
</dbReference>
<dbReference type="EMBL" id="WUBL01000041">
    <property type="protein sequence ID" value="KAF2969050.1"/>
    <property type="molecule type" value="Genomic_DNA"/>
</dbReference>
<feature type="signal peptide" evidence="1">
    <location>
        <begin position="1"/>
        <end position="23"/>
    </location>
</feature>
<evidence type="ECO:0000313" key="3">
    <source>
        <dbReference type="Proteomes" id="UP000481858"/>
    </source>
</evidence>
<name>A0A7C8MQP0_9PEZI</name>
<feature type="chain" id="PRO_5028869665" description="AB hydrolase-1 domain-containing protein" evidence="1">
    <location>
        <begin position="24"/>
        <end position="304"/>
    </location>
</feature>
<organism evidence="2 3">
    <name type="scientific">Xylaria multiplex</name>
    <dbReference type="NCBI Taxonomy" id="323545"/>
    <lineage>
        <taxon>Eukaryota</taxon>
        <taxon>Fungi</taxon>
        <taxon>Dikarya</taxon>
        <taxon>Ascomycota</taxon>
        <taxon>Pezizomycotina</taxon>
        <taxon>Sordariomycetes</taxon>
        <taxon>Xylariomycetidae</taxon>
        <taxon>Xylariales</taxon>
        <taxon>Xylariaceae</taxon>
        <taxon>Xylaria</taxon>
    </lineage>
</organism>